<evidence type="ECO:0000256" key="1">
    <source>
        <dbReference type="ARBA" id="ARBA00023015"/>
    </source>
</evidence>
<keyword evidence="6" id="KW-1185">Reference proteome</keyword>
<evidence type="ECO:0000313" key="7">
    <source>
        <dbReference type="RefSeq" id="XP_034243111.1"/>
    </source>
</evidence>
<dbReference type="SMART" id="SM00353">
    <property type="entry name" value="HLH"/>
    <property type="match status" value="1"/>
</dbReference>
<feature type="domain" description="BHLH" evidence="5">
    <location>
        <begin position="123"/>
        <end position="175"/>
    </location>
</feature>
<keyword evidence="2" id="KW-0238">DNA-binding</keyword>
<dbReference type="PANTHER" id="PTHR13864:SF15">
    <property type="entry name" value="T-CELL ACUTE LYMPHOCYTIC LEUKEMIA PROTEIN 1 HOMOLOG-RELATED"/>
    <property type="match status" value="1"/>
</dbReference>
<feature type="compositionally biased region" description="Acidic residues" evidence="4">
    <location>
        <begin position="44"/>
        <end position="55"/>
    </location>
</feature>
<protein>
    <submittedName>
        <fullName evidence="7">Uncharacterized protein LOC117646341</fullName>
    </submittedName>
</protein>
<dbReference type="RefSeq" id="XP_034243111.1">
    <property type="nucleotide sequence ID" value="XM_034387220.1"/>
</dbReference>
<keyword evidence="3" id="KW-0804">Transcription</keyword>
<dbReference type="KEGG" id="tpal:117646341"/>
<organism evidence="7">
    <name type="scientific">Thrips palmi</name>
    <name type="common">Melon thrips</name>
    <dbReference type="NCBI Taxonomy" id="161013"/>
    <lineage>
        <taxon>Eukaryota</taxon>
        <taxon>Metazoa</taxon>
        <taxon>Ecdysozoa</taxon>
        <taxon>Arthropoda</taxon>
        <taxon>Hexapoda</taxon>
        <taxon>Insecta</taxon>
        <taxon>Pterygota</taxon>
        <taxon>Neoptera</taxon>
        <taxon>Paraneoptera</taxon>
        <taxon>Thysanoptera</taxon>
        <taxon>Terebrantia</taxon>
        <taxon>Thripoidea</taxon>
        <taxon>Thripidae</taxon>
        <taxon>Thrips</taxon>
    </lineage>
</organism>
<evidence type="ECO:0000259" key="5">
    <source>
        <dbReference type="PROSITE" id="PS50888"/>
    </source>
</evidence>
<name>A0A6P8Z0H9_THRPL</name>
<dbReference type="Pfam" id="PF00010">
    <property type="entry name" value="HLH"/>
    <property type="match status" value="1"/>
</dbReference>
<feature type="compositionally biased region" description="Low complexity" evidence="4">
    <location>
        <begin position="101"/>
        <end position="112"/>
    </location>
</feature>
<dbReference type="SUPFAM" id="SSF47459">
    <property type="entry name" value="HLH, helix-loop-helix DNA-binding domain"/>
    <property type="match status" value="1"/>
</dbReference>
<dbReference type="InterPro" id="IPR036638">
    <property type="entry name" value="HLH_DNA-bd_sf"/>
</dbReference>
<dbReference type="InParanoid" id="A0A6P8Z0H9"/>
<dbReference type="PANTHER" id="PTHR13864">
    <property type="entry name" value="T-CELL ACUTE LYMPHOCYTIC LEUKEMIA/STEM CELL LEUKEMIA-RELATED"/>
    <property type="match status" value="1"/>
</dbReference>
<dbReference type="InterPro" id="IPR040238">
    <property type="entry name" value="TAL-like"/>
</dbReference>
<reference evidence="7" key="1">
    <citation type="submission" date="2025-08" db="UniProtKB">
        <authorList>
            <consortium name="RefSeq"/>
        </authorList>
    </citation>
    <scope>IDENTIFICATION</scope>
    <source>
        <tissue evidence="7">Total insect</tissue>
    </source>
</reference>
<dbReference type="GO" id="GO:0046983">
    <property type="term" value="F:protein dimerization activity"/>
    <property type="evidence" value="ECO:0007669"/>
    <property type="project" value="InterPro"/>
</dbReference>
<dbReference type="CDD" id="cd19708">
    <property type="entry name" value="bHLH_TS_dHLH3B_like"/>
    <property type="match status" value="1"/>
</dbReference>
<gene>
    <name evidence="7" type="primary">LOC117646341</name>
</gene>
<dbReference type="FunFam" id="4.10.280.10:FF:000015">
    <property type="entry name" value="T-cell acute lymphocytic leukemia 1"/>
    <property type="match status" value="1"/>
</dbReference>
<dbReference type="PROSITE" id="PS50888">
    <property type="entry name" value="BHLH"/>
    <property type="match status" value="1"/>
</dbReference>
<proteinExistence type="predicted"/>
<sequence length="305" mass="32282">MTAPGVRAGRHTALGCPSPGRGTASPKGSPRGSSVRDSPRGSLSDDDDWEGEVDHDDLASTSDGFSLCDDDDDESTSSGTAGPRSRTVLSAMSRGSPLGVSPSPAGTSLPSPGLGGGGAGPPGRKVFTNSRERCRQQNVTGAFDDLRKLVPRHPPDKKLSKNEILRSAIRYINLLSSVLNWQEKQEALTNNNDSMACNNNNTVSVKVEPSAWISHNNPLSTTDSCAVLANHVVHISRGNSITCGSKGQRVHTVAQCIMKAYNQLALQRMPVLVASSPAPPAIPDGKIALKNRSVCSKWFYVDQSL</sequence>
<dbReference type="Proteomes" id="UP000515158">
    <property type="component" value="Unplaced"/>
</dbReference>
<evidence type="ECO:0000256" key="4">
    <source>
        <dbReference type="SAM" id="MobiDB-lite"/>
    </source>
</evidence>
<dbReference type="CTD" id="31249"/>
<dbReference type="GO" id="GO:0000978">
    <property type="term" value="F:RNA polymerase II cis-regulatory region sequence-specific DNA binding"/>
    <property type="evidence" value="ECO:0007669"/>
    <property type="project" value="TreeGrafter"/>
</dbReference>
<evidence type="ECO:0000313" key="6">
    <source>
        <dbReference type="Proteomes" id="UP000515158"/>
    </source>
</evidence>
<keyword evidence="1" id="KW-0805">Transcription regulation</keyword>
<dbReference type="GeneID" id="117646341"/>
<accession>A0A6P8Z0H9</accession>
<dbReference type="OrthoDB" id="10069510at2759"/>
<evidence type="ECO:0000256" key="2">
    <source>
        <dbReference type="ARBA" id="ARBA00023125"/>
    </source>
</evidence>
<dbReference type="InterPro" id="IPR011598">
    <property type="entry name" value="bHLH_dom"/>
</dbReference>
<feature type="region of interest" description="Disordered" evidence="4">
    <location>
        <begin position="1"/>
        <end position="127"/>
    </location>
</feature>
<evidence type="ECO:0000256" key="3">
    <source>
        <dbReference type="ARBA" id="ARBA00023163"/>
    </source>
</evidence>
<dbReference type="GO" id="GO:0000981">
    <property type="term" value="F:DNA-binding transcription factor activity, RNA polymerase II-specific"/>
    <property type="evidence" value="ECO:0007669"/>
    <property type="project" value="InterPro"/>
</dbReference>
<dbReference type="AlphaFoldDB" id="A0A6P8Z0H9"/>
<dbReference type="Gene3D" id="4.10.280.10">
    <property type="entry name" value="Helix-loop-helix DNA-binding domain"/>
    <property type="match status" value="1"/>
</dbReference>